<dbReference type="SUPFAM" id="SSF55874">
    <property type="entry name" value="ATPase domain of HSP90 chaperone/DNA topoisomerase II/histidine kinase"/>
    <property type="match status" value="1"/>
</dbReference>
<keyword evidence="6" id="KW-0808">Transferase</keyword>
<evidence type="ECO:0000256" key="18">
    <source>
        <dbReference type="SAM" id="MobiDB-lite"/>
    </source>
</evidence>
<keyword evidence="12" id="KW-0902">Two-component regulatory system</keyword>
<feature type="domain" description="PAC" evidence="21">
    <location>
        <begin position="31"/>
        <end position="83"/>
    </location>
</feature>
<dbReference type="Gene3D" id="1.20.120.160">
    <property type="entry name" value="HPT domain"/>
    <property type="match status" value="1"/>
</dbReference>
<name>S9ZJA6_9RHOO</name>
<dbReference type="InterPro" id="IPR036097">
    <property type="entry name" value="HisK_dim/P_sf"/>
</dbReference>
<dbReference type="InterPro" id="IPR035965">
    <property type="entry name" value="PAS-like_dom_sf"/>
</dbReference>
<dbReference type="SUPFAM" id="SSF47384">
    <property type="entry name" value="Homodimeric domain of signal transducing histidine kinase"/>
    <property type="match status" value="1"/>
</dbReference>
<keyword evidence="8" id="KW-0547">Nucleotide-binding</keyword>
<keyword evidence="9" id="KW-0418">Kinase</keyword>
<evidence type="ECO:0000256" key="12">
    <source>
        <dbReference type="ARBA" id="ARBA00023012"/>
    </source>
</evidence>
<feature type="modified residue" description="Phosphohistidine" evidence="16">
    <location>
        <position position="579"/>
    </location>
</feature>
<evidence type="ECO:0000313" key="23">
    <source>
        <dbReference type="EMBL" id="EPZ14641.1"/>
    </source>
</evidence>
<evidence type="ECO:0000256" key="8">
    <source>
        <dbReference type="ARBA" id="ARBA00022741"/>
    </source>
</evidence>
<dbReference type="InterPro" id="IPR001789">
    <property type="entry name" value="Sig_transdc_resp-reg_receiver"/>
</dbReference>
<keyword evidence="10" id="KW-0067">ATP-binding</keyword>
<comment type="catalytic activity">
    <reaction evidence="1">
        <text>ATP + protein L-histidine = ADP + protein N-phospho-L-histidine.</text>
        <dbReference type="EC" id="2.7.13.3"/>
    </reaction>
</comment>
<evidence type="ECO:0000259" key="22">
    <source>
        <dbReference type="PROSITE" id="PS50894"/>
    </source>
</evidence>
<dbReference type="eggNOG" id="COG0784">
    <property type="taxonomic scope" value="Bacteria"/>
</dbReference>
<evidence type="ECO:0000259" key="19">
    <source>
        <dbReference type="PROSITE" id="PS50109"/>
    </source>
</evidence>
<feature type="modified residue" description="4-aspartylphosphate" evidence="17">
    <location>
        <position position="433"/>
    </location>
</feature>
<evidence type="ECO:0000256" key="11">
    <source>
        <dbReference type="ARBA" id="ARBA00022989"/>
    </source>
</evidence>
<keyword evidence="24" id="KW-1185">Reference proteome</keyword>
<evidence type="ECO:0000256" key="10">
    <source>
        <dbReference type="ARBA" id="ARBA00022840"/>
    </source>
</evidence>
<evidence type="ECO:0000256" key="17">
    <source>
        <dbReference type="PROSITE-ProRule" id="PRU00169"/>
    </source>
</evidence>
<dbReference type="STRING" id="1348657.M622_18010"/>
<dbReference type="SMART" id="SM00073">
    <property type="entry name" value="HPT"/>
    <property type="match status" value="1"/>
</dbReference>
<dbReference type="NCBIfam" id="TIGR00229">
    <property type="entry name" value="sensory_box"/>
    <property type="match status" value="1"/>
</dbReference>
<dbReference type="CDD" id="cd00088">
    <property type="entry name" value="HPT"/>
    <property type="match status" value="1"/>
</dbReference>
<evidence type="ECO:0000256" key="4">
    <source>
        <dbReference type="ARBA" id="ARBA00022475"/>
    </source>
</evidence>
<reference evidence="23 24" key="1">
    <citation type="submission" date="2013-06" db="EMBL/GenBank/DDBJ databases">
        <title>Draft genome sequence of Thauera terpenica.</title>
        <authorList>
            <person name="Liu B."/>
            <person name="Frostegard A.H."/>
            <person name="Shapleigh J.P."/>
        </authorList>
    </citation>
    <scope>NUCLEOTIDE SEQUENCE [LARGE SCALE GENOMIC DNA]</scope>
    <source>
        <strain evidence="23 24">58Eu</strain>
    </source>
</reference>
<dbReference type="InterPro" id="IPR004358">
    <property type="entry name" value="Sig_transdc_His_kin-like_C"/>
</dbReference>
<evidence type="ECO:0000256" key="15">
    <source>
        <dbReference type="ARBA" id="ARBA00070152"/>
    </source>
</evidence>
<dbReference type="SMART" id="SM00387">
    <property type="entry name" value="HATPase_c"/>
    <property type="match status" value="1"/>
</dbReference>
<dbReference type="Pfam" id="PF00512">
    <property type="entry name" value="HisKA"/>
    <property type="match status" value="1"/>
</dbReference>
<dbReference type="InterPro" id="IPR011006">
    <property type="entry name" value="CheY-like_superfamily"/>
</dbReference>
<dbReference type="Gene3D" id="3.30.450.20">
    <property type="entry name" value="PAS domain"/>
    <property type="match status" value="1"/>
</dbReference>
<dbReference type="GO" id="GO:0005886">
    <property type="term" value="C:plasma membrane"/>
    <property type="evidence" value="ECO:0007669"/>
    <property type="project" value="UniProtKB-SubCell"/>
</dbReference>
<dbReference type="GO" id="GO:0005524">
    <property type="term" value="F:ATP binding"/>
    <property type="evidence" value="ECO:0007669"/>
    <property type="project" value="UniProtKB-KW"/>
</dbReference>
<comment type="subcellular location">
    <subcellularLocation>
        <location evidence="2">Cell membrane</location>
        <topology evidence="2">Multi-pass membrane protein</topology>
    </subcellularLocation>
</comment>
<feature type="domain" description="HPt" evidence="22">
    <location>
        <begin position="540"/>
        <end position="635"/>
    </location>
</feature>
<dbReference type="PATRIC" id="fig|1348657.5.peg.2866"/>
<evidence type="ECO:0000256" key="2">
    <source>
        <dbReference type="ARBA" id="ARBA00004651"/>
    </source>
</evidence>
<dbReference type="PROSITE" id="PS50109">
    <property type="entry name" value="HIS_KIN"/>
    <property type="match status" value="1"/>
</dbReference>
<evidence type="ECO:0000256" key="7">
    <source>
        <dbReference type="ARBA" id="ARBA00022692"/>
    </source>
</evidence>
<dbReference type="PANTHER" id="PTHR45339:SF1">
    <property type="entry name" value="HYBRID SIGNAL TRANSDUCTION HISTIDINE KINASE J"/>
    <property type="match status" value="1"/>
</dbReference>
<dbReference type="PROSITE" id="PS50113">
    <property type="entry name" value="PAC"/>
    <property type="match status" value="1"/>
</dbReference>
<dbReference type="InterPro" id="IPR000700">
    <property type="entry name" value="PAS-assoc_C"/>
</dbReference>
<dbReference type="InterPro" id="IPR001610">
    <property type="entry name" value="PAC"/>
</dbReference>
<dbReference type="SUPFAM" id="SSF52172">
    <property type="entry name" value="CheY-like"/>
    <property type="match status" value="1"/>
</dbReference>
<dbReference type="InterPro" id="IPR003594">
    <property type="entry name" value="HATPase_dom"/>
</dbReference>
<dbReference type="CDD" id="cd17546">
    <property type="entry name" value="REC_hyHK_CKI1_RcsC-like"/>
    <property type="match status" value="1"/>
</dbReference>
<dbReference type="Pfam" id="PF01627">
    <property type="entry name" value="Hpt"/>
    <property type="match status" value="1"/>
</dbReference>
<keyword evidence="5 17" id="KW-0597">Phosphoprotein</keyword>
<evidence type="ECO:0000313" key="24">
    <source>
        <dbReference type="Proteomes" id="UP000015455"/>
    </source>
</evidence>
<dbReference type="EC" id="2.7.13.3" evidence="3"/>
<dbReference type="InterPro" id="IPR036890">
    <property type="entry name" value="HATPase_C_sf"/>
</dbReference>
<evidence type="ECO:0000256" key="6">
    <source>
        <dbReference type="ARBA" id="ARBA00022679"/>
    </source>
</evidence>
<evidence type="ECO:0000256" key="3">
    <source>
        <dbReference type="ARBA" id="ARBA00012438"/>
    </source>
</evidence>
<dbReference type="FunFam" id="3.30.565.10:FF:000010">
    <property type="entry name" value="Sensor histidine kinase RcsC"/>
    <property type="match status" value="1"/>
</dbReference>
<sequence length="641" mass="69821">MGQNPRLLQSGRTPPETYRRLWKTLAQGKPWAGEFYNRRKDGSEYLERATVTPIHDEHGETTHYVAVKQDITEERRMEEELLRHRDHLEALVASRTLELQHALDAANVASRAKGDFLTTMSHEIRTPMNGVIGLLDVLAHSPLSADQTHLVTIMRESATTLLSLINDILDFSKIESGKVELELAPVSIHKLIAHIADIMRPLAERKAVKLTTCIEDDVPAAVSSDALRLHQILVNLVSNAVKFSTAMERPGRVEIRAENAGAGLIRFMVTDNGIGMAPEVLDKIFQPFAQAEFSTTRRFGGTGLGLPISARLVGMLKGRIEVSSLPGRGTRFIVTLPLTTINATLARQDAAAPASAAADTTLPRHPSSRPAPSQAHGAAAPHSPILLAEDNDVNRLVIERQLALLGFECDMAENGQEALERWRKGRYALLLTDLHMPEMDGYELTARIRSEEPSGRRMPIIAVTANALRGEDQRCIDVGMDDFITKPIQLDVLRQTLMRWLQADDLQAPAAIKASTAAVPTQTGHALFDAQVLPSLTGGDATLVEELLAAYRISARDTAQSLSKAQASANWRQVGELAHRLKSSSRAVGAMQLGEICATLEQAGRDGGGDGELIHQLMDDFDAALDAALQAMDPARTCSGS</sequence>
<dbReference type="SMART" id="SM00086">
    <property type="entry name" value="PAC"/>
    <property type="match status" value="1"/>
</dbReference>
<dbReference type="Gene3D" id="3.40.50.2300">
    <property type="match status" value="1"/>
</dbReference>
<dbReference type="Gene3D" id="1.10.287.130">
    <property type="match status" value="1"/>
</dbReference>
<dbReference type="PROSITE" id="PS50894">
    <property type="entry name" value="HPT"/>
    <property type="match status" value="1"/>
</dbReference>
<dbReference type="PRINTS" id="PR00344">
    <property type="entry name" value="BCTRLSENSOR"/>
</dbReference>
<comment type="function">
    <text evidence="14">Member of the two-component regulatory system BvgS/BvgA. Phosphorylates BvgA via a four-step phosphorelay in response to environmental signals.</text>
</comment>
<dbReference type="SMART" id="SM00388">
    <property type="entry name" value="HisKA"/>
    <property type="match status" value="1"/>
</dbReference>
<evidence type="ECO:0000259" key="20">
    <source>
        <dbReference type="PROSITE" id="PS50110"/>
    </source>
</evidence>
<dbReference type="Proteomes" id="UP000015455">
    <property type="component" value="Unassembled WGS sequence"/>
</dbReference>
<dbReference type="CDD" id="cd00130">
    <property type="entry name" value="PAS"/>
    <property type="match status" value="1"/>
</dbReference>
<dbReference type="InterPro" id="IPR003661">
    <property type="entry name" value="HisK_dim/P_dom"/>
</dbReference>
<dbReference type="CDD" id="cd16922">
    <property type="entry name" value="HATPase_EvgS-ArcB-TorS-like"/>
    <property type="match status" value="1"/>
</dbReference>
<evidence type="ECO:0000256" key="5">
    <source>
        <dbReference type="ARBA" id="ARBA00022553"/>
    </source>
</evidence>
<dbReference type="Pfam" id="PF13426">
    <property type="entry name" value="PAS_9"/>
    <property type="match status" value="1"/>
</dbReference>
<keyword evidence="7" id="KW-0812">Transmembrane</keyword>
<dbReference type="EMBL" id="ATJV01000073">
    <property type="protein sequence ID" value="EPZ14641.1"/>
    <property type="molecule type" value="Genomic_DNA"/>
</dbReference>
<dbReference type="AlphaFoldDB" id="S9ZJA6"/>
<dbReference type="SUPFAM" id="SSF55785">
    <property type="entry name" value="PYP-like sensor domain (PAS domain)"/>
    <property type="match status" value="1"/>
</dbReference>
<dbReference type="InterPro" id="IPR036641">
    <property type="entry name" value="HPT_dom_sf"/>
</dbReference>
<proteinExistence type="predicted"/>
<dbReference type="Gene3D" id="3.30.565.10">
    <property type="entry name" value="Histidine kinase-like ATPase, C-terminal domain"/>
    <property type="match status" value="1"/>
</dbReference>
<dbReference type="SMART" id="SM00448">
    <property type="entry name" value="REC"/>
    <property type="match status" value="1"/>
</dbReference>
<dbReference type="PANTHER" id="PTHR45339">
    <property type="entry name" value="HYBRID SIGNAL TRANSDUCTION HISTIDINE KINASE J"/>
    <property type="match status" value="1"/>
</dbReference>
<evidence type="ECO:0000256" key="16">
    <source>
        <dbReference type="PROSITE-ProRule" id="PRU00110"/>
    </source>
</evidence>
<keyword evidence="11" id="KW-1133">Transmembrane helix</keyword>
<keyword evidence="13" id="KW-0472">Membrane</keyword>
<evidence type="ECO:0000259" key="21">
    <source>
        <dbReference type="PROSITE" id="PS50113"/>
    </source>
</evidence>
<evidence type="ECO:0000256" key="14">
    <source>
        <dbReference type="ARBA" id="ARBA00058004"/>
    </source>
</evidence>
<comment type="caution">
    <text evidence="23">The sequence shown here is derived from an EMBL/GenBank/DDBJ whole genome shotgun (WGS) entry which is preliminary data.</text>
</comment>
<organism evidence="23 24">
    <name type="scientific">Thauera terpenica 58Eu</name>
    <dbReference type="NCBI Taxonomy" id="1348657"/>
    <lineage>
        <taxon>Bacteria</taxon>
        <taxon>Pseudomonadati</taxon>
        <taxon>Pseudomonadota</taxon>
        <taxon>Betaproteobacteria</taxon>
        <taxon>Rhodocyclales</taxon>
        <taxon>Zoogloeaceae</taxon>
        <taxon>Thauera</taxon>
    </lineage>
</organism>
<accession>S9ZJA6</accession>
<dbReference type="SUPFAM" id="SSF47226">
    <property type="entry name" value="Histidine-containing phosphotransfer domain, HPT domain"/>
    <property type="match status" value="1"/>
</dbReference>
<dbReference type="Pfam" id="PF02518">
    <property type="entry name" value="HATPase_c"/>
    <property type="match status" value="1"/>
</dbReference>
<keyword evidence="4" id="KW-1003">Cell membrane</keyword>
<dbReference type="Pfam" id="PF00072">
    <property type="entry name" value="Response_reg"/>
    <property type="match status" value="1"/>
</dbReference>
<dbReference type="CDD" id="cd00082">
    <property type="entry name" value="HisKA"/>
    <property type="match status" value="1"/>
</dbReference>
<dbReference type="InterPro" id="IPR008207">
    <property type="entry name" value="Sig_transdc_His_kin_Hpt_dom"/>
</dbReference>
<dbReference type="FunFam" id="1.10.287.130:FF:000004">
    <property type="entry name" value="Ethylene receptor 1"/>
    <property type="match status" value="1"/>
</dbReference>
<evidence type="ECO:0000256" key="9">
    <source>
        <dbReference type="ARBA" id="ARBA00022777"/>
    </source>
</evidence>
<feature type="region of interest" description="Disordered" evidence="18">
    <location>
        <begin position="352"/>
        <end position="380"/>
    </location>
</feature>
<protein>
    <recommendedName>
        <fullName evidence="15">Virulence sensor protein BvgS</fullName>
        <ecNumber evidence="3">2.7.13.3</ecNumber>
    </recommendedName>
</protein>
<evidence type="ECO:0000256" key="13">
    <source>
        <dbReference type="ARBA" id="ARBA00023136"/>
    </source>
</evidence>
<dbReference type="InterPro" id="IPR000014">
    <property type="entry name" value="PAS"/>
</dbReference>
<dbReference type="GO" id="GO:0000155">
    <property type="term" value="F:phosphorelay sensor kinase activity"/>
    <property type="evidence" value="ECO:0007669"/>
    <property type="project" value="InterPro"/>
</dbReference>
<dbReference type="InterPro" id="IPR005467">
    <property type="entry name" value="His_kinase_dom"/>
</dbReference>
<evidence type="ECO:0000256" key="1">
    <source>
        <dbReference type="ARBA" id="ARBA00000085"/>
    </source>
</evidence>
<feature type="domain" description="Response regulatory" evidence="20">
    <location>
        <begin position="384"/>
        <end position="501"/>
    </location>
</feature>
<gene>
    <name evidence="23" type="ORF">M622_18010</name>
</gene>
<feature type="domain" description="Histidine kinase" evidence="19">
    <location>
        <begin position="119"/>
        <end position="340"/>
    </location>
</feature>
<dbReference type="eggNOG" id="COG5002">
    <property type="taxonomic scope" value="Bacteria"/>
</dbReference>
<dbReference type="PROSITE" id="PS50110">
    <property type="entry name" value="RESPONSE_REGULATORY"/>
    <property type="match status" value="1"/>
</dbReference>